<dbReference type="EMBL" id="JADIMT010000039">
    <property type="protein sequence ID" value="MBO8435945.1"/>
    <property type="molecule type" value="Genomic_DNA"/>
</dbReference>
<evidence type="ECO:0000256" key="3">
    <source>
        <dbReference type="ARBA" id="ARBA00022490"/>
    </source>
</evidence>
<dbReference type="Gene3D" id="3.30.1340.10">
    <property type="entry name" value="HPr-like"/>
    <property type="match status" value="1"/>
</dbReference>
<dbReference type="SUPFAM" id="SSF55594">
    <property type="entry name" value="HPr-like"/>
    <property type="match status" value="1"/>
</dbReference>
<dbReference type="PANTHER" id="PTHR33705:SF2">
    <property type="entry name" value="PHOSPHOCARRIER PROTEIN NPR"/>
    <property type="match status" value="1"/>
</dbReference>
<organism evidence="6 7">
    <name type="scientific">Candidatus Ornithospirochaeta stercoripullorum</name>
    <dbReference type="NCBI Taxonomy" id="2840899"/>
    <lineage>
        <taxon>Bacteria</taxon>
        <taxon>Pseudomonadati</taxon>
        <taxon>Spirochaetota</taxon>
        <taxon>Spirochaetia</taxon>
        <taxon>Spirochaetales</taxon>
        <taxon>Spirochaetaceae</taxon>
        <taxon>Spirochaetaceae incertae sedis</taxon>
        <taxon>Candidatus Ornithospirochaeta</taxon>
    </lineage>
</organism>
<dbReference type="InterPro" id="IPR001020">
    <property type="entry name" value="PTS_HPr_His_P_site"/>
</dbReference>
<evidence type="ECO:0000259" key="5">
    <source>
        <dbReference type="PROSITE" id="PS51350"/>
    </source>
</evidence>
<keyword evidence="3" id="KW-0963">Cytoplasm</keyword>
<dbReference type="PRINTS" id="PR00107">
    <property type="entry name" value="PHOSPHOCPHPR"/>
</dbReference>
<comment type="subcellular location">
    <subcellularLocation>
        <location evidence="1">Cytoplasm</location>
    </subcellularLocation>
</comment>
<dbReference type="Pfam" id="PF00381">
    <property type="entry name" value="PTS-HPr"/>
    <property type="match status" value="1"/>
</dbReference>
<sequence>MISKELEVLNRAGIHARPAAEIAKTSSQFASDIFFEKENMKINAKSIMGVITLGATYKTKLTCIVSGPDEKEAIEAIENLFQRRFEN</sequence>
<name>A0A9D9DZK3_9SPIO</name>
<dbReference type="Proteomes" id="UP000823615">
    <property type="component" value="Unassembled WGS sequence"/>
</dbReference>
<proteinExistence type="inferred from homology"/>
<protein>
    <submittedName>
        <fullName evidence="6">HPr family phosphocarrier protein</fullName>
    </submittedName>
</protein>
<feature type="domain" description="HPr" evidence="5">
    <location>
        <begin position="1"/>
        <end position="87"/>
    </location>
</feature>
<reference evidence="6" key="1">
    <citation type="submission" date="2020-10" db="EMBL/GenBank/DDBJ databases">
        <authorList>
            <person name="Gilroy R."/>
        </authorList>
    </citation>
    <scope>NUCLEOTIDE SEQUENCE</scope>
    <source>
        <strain evidence="6">7293</strain>
    </source>
</reference>
<comment type="caution">
    <text evidence="6">The sequence shown here is derived from an EMBL/GenBank/DDBJ whole genome shotgun (WGS) entry which is preliminary data.</text>
</comment>
<evidence type="ECO:0000256" key="1">
    <source>
        <dbReference type="ARBA" id="ARBA00004496"/>
    </source>
</evidence>
<evidence type="ECO:0000256" key="4">
    <source>
        <dbReference type="ARBA" id="ARBA00022683"/>
    </source>
</evidence>
<evidence type="ECO:0000256" key="2">
    <source>
        <dbReference type="ARBA" id="ARBA00010736"/>
    </source>
</evidence>
<dbReference type="GO" id="GO:0005737">
    <property type="term" value="C:cytoplasm"/>
    <property type="evidence" value="ECO:0007669"/>
    <property type="project" value="UniProtKB-SubCell"/>
</dbReference>
<dbReference type="GO" id="GO:0009401">
    <property type="term" value="P:phosphoenolpyruvate-dependent sugar phosphotransferase system"/>
    <property type="evidence" value="ECO:0007669"/>
    <property type="project" value="UniProtKB-KW"/>
</dbReference>
<dbReference type="InterPro" id="IPR000032">
    <property type="entry name" value="HPr-like"/>
</dbReference>
<dbReference type="NCBIfam" id="TIGR01003">
    <property type="entry name" value="PTS_HPr_family"/>
    <property type="match status" value="1"/>
</dbReference>
<evidence type="ECO:0000313" key="7">
    <source>
        <dbReference type="Proteomes" id="UP000823615"/>
    </source>
</evidence>
<dbReference type="PROSITE" id="PS51350">
    <property type="entry name" value="PTS_HPR_DOM"/>
    <property type="match status" value="1"/>
</dbReference>
<dbReference type="AlphaFoldDB" id="A0A9D9DZK3"/>
<gene>
    <name evidence="6" type="ORF">IAA97_03090</name>
</gene>
<dbReference type="CDD" id="cd00367">
    <property type="entry name" value="PTS-HPr_like"/>
    <property type="match status" value="1"/>
</dbReference>
<reference evidence="6" key="2">
    <citation type="journal article" date="2021" name="PeerJ">
        <title>Extensive microbial diversity within the chicken gut microbiome revealed by metagenomics and culture.</title>
        <authorList>
            <person name="Gilroy R."/>
            <person name="Ravi A."/>
            <person name="Getino M."/>
            <person name="Pursley I."/>
            <person name="Horton D.L."/>
            <person name="Alikhan N.F."/>
            <person name="Baker D."/>
            <person name="Gharbi K."/>
            <person name="Hall N."/>
            <person name="Watson M."/>
            <person name="Adriaenssens E.M."/>
            <person name="Foster-Nyarko E."/>
            <person name="Jarju S."/>
            <person name="Secka A."/>
            <person name="Antonio M."/>
            <person name="Oren A."/>
            <person name="Chaudhuri R.R."/>
            <person name="La Ragione R."/>
            <person name="Hildebrand F."/>
            <person name="Pallen M.J."/>
        </authorList>
    </citation>
    <scope>NUCLEOTIDE SEQUENCE</scope>
    <source>
        <strain evidence="6">7293</strain>
    </source>
</reference>
<accession>A0A9D9DZK3</accession>
<dbReference type="PANTHER" id="PTHR33705">
    <property type="entry name" value="PHOSPHOCARRIER PROTEIN HPR"/>
    <property type="match status" value="1"/>
</dbReference>
<dbReference type="PROSITE" id="PS00369">
    <property type="entry name" value="PTS_HPR_HIS"/>
    <property type="match status" value="1"/>
</dbReference>
<comment type="similarity">
    <text evidence="2">Belongs to the HPr family.</text>
</comment>
<keyword evidence="4" id="KW-0598">Phosphotransferase system</keyword>
<dbReference type="InterPro" id="IPR035895">
    <property type="entry name" value="HPr-like_sf"/>
</dbReference>
<evidence type="ECO:0000313" key="6">
    <source>
        <dbReference type="EMBL" id="MBO8435945.1"/>
    </source>
</evidence>
<dbReference type="InterPro" id="IPR050399">
    <property type="entry name" value="HPr"/>
</dbReference>